<evidence type="ECO:0000313" key="2">
    <source>
        <dbReference type="EMBL" id="TFK13584.1"/>
    </source>
</evidence>
<sequence>MNVSILLHMDYPYDSKNPTPMPAILFLKGPYILLFSYDLPGSSCETPDVASLFISDIKVFLVWFFLQSQSLLGIMLHGVAFALCTRNKPASRTRAQCDEQHLE</sequence>
<name>A0A4D9F7J0_9SAUR</name>
<keyword evidence="1" id="KW-0472">Membrane</keyword>
<keyword evidence="1" id="KW-0812">Transmembrane</keyword>
<dbReference type="Proteomes" id="UP000297703">
    <property type="component" value="Unassembled WGS sequence"/>
</dbReference>
<reference evidence="2 3" key="2">
    <citation type="submission" date="2019-04" db="EMBL/GenBank/DDBJ databases">
        <title>The genome sequence of big-headed turtle.</title>
        <authorList>
            <person name="Gong S."/>
        </authorList>
    </citation>
    <scope>NUCLEOTIDE SEQUENCE [LARGE SCALE GENOMIC DNA]</scope>
    <source>
        <strain evidence="2">DO16091913</strain>
        <tissue evidence="2">Muscle</tissue>
    </source>
</reference>
<keyword evidence="1" id="KW-1133">Transmembrane helix</keyword>
<feature type="transmembrane region" description="Helical" evidence="1">
    <location>
        <begin position="60"/>
        <end position="84"/>
    </location>
</feature>
<dbReference type="EMBL" id="QXTE01000015">
    <property type="protein sequence ID" value="TFK13584.1"/>
    <property type="molecule type" value="Genomic_DNA"/>
</dbReference>
<reference evidence="2 3" key="1">
    <citation type="submission" date="2019-04" db="EMBL/GenBank/DDBJ databases">
        <title>Draft genome of the big-headed turtle Platysternon megacephalum.</title>
        <authorList>
            <person name="Gong S."/>
        </authorList>
    </citation>
    <scope>NUCLEOTIDE SEQUENCE [LARGE SCALE GENOMIC DNA]</scope>
    <source>
        <strain evidence="2">DO16091913</strain>
        <tissue evidence="2">Muscle</tissue>
    </source>
</reference>
<comment type="caution">
    <text evidence="2">The sequence shown here is derived from an EMBL/GenBank/DDBJ whole genome shotgun (WGS) entry which is preliminary data.</text>
</comment>
<accession>A0A4D9F7J0</accession>
<dbReference type="AlphaFoldDB" id="A0A4D9F7J0"/>
<protein>
    <submittedName>
        <fullName evidence="2">Discoidin, CUB and LCCL domain-containing protein 1-like</fullName>
    </submittedName>
</protein>
<proteinExistence type="predicted"/>
<gene>
    <name evidence="2" type="ORF">DR999_PMT03075</name>
</gene>
<organism evidence="2 3">
    <name type="scientific">Platysternon megacephalum</name>
    <name type="common">big-headed turtle</name>
    <dbReference type="NCBI Taxonomy" id="55544"/>
    <lineage>
        <taxon>Eukaryota</taxon>
        <taxon>Metazoa</taxon>
        <taxon>Chordata</taxon>
        <taxon>Craniata</taxon>
        <taxon>Vertebrata</taxon>
        <taxon>Euteleostomi</taxon>
        <taxon>Archelosauria</taxon>
        <taxon>Testudinata</taxon>
        <taxon>Testudines</taxon>
        <taxon>Cryptodira</taxon>
        <taxon>Durocryptodira</taxon>
        <taxon>Testudinoidea</taxon>
        <taxon>Platysternidae</taxon>
        <taxon>Platysternon</taxon>
    </lineage>
</organism>
<keyword evidence="3" id="KW-1185">Reference proteome</keyword>
<evidence type="ECO:0000256" key="1">
    <source>
        <dbReference type="SAM" id="Phobius"/>
    </source>
</evidence>
<evidence type="ECO:0000313" key="3">
    <source>
        <dbReference type="Proteomes" id="UP000297703"/>
    </source>
</evidence>